<name>A0AAN0JXE6_AMPQE</name>
<sequence length="648" mass="72718">MIDLCQWRARIGSWNCTRHWRQPSACTSTGNIYCRAGVVSRAGDAAQEKGPRLVLSIFCLLILLFISGDVELNPGPTLTDKPTKDELVELLSSSKFTAGTWEQFVCCLPNMTQDIIAGIKERESIEEDTMSAVAQHCLDNNPDITWKRVINALLDADEAAVARNVLDNHSGTSSSKNVCRTVKQVLRSHYSKLMESTETCLLKVASELYSKNLINKEVRHSPTFDKIEIDFSAMVSLHKGDAKKMMEVCSLFIDCLSTAGGPAQEEAIALARDWENEVFKDHQVSFSTFTKTATEYTPQEVKLSFNDSLAVELRNLSKKYVMLIDDITKYYASSGKHEAIDLARWVQNTFYETGLARVGVTVDEVFERMLPCHSFIDINAMNDLMEANPIDDSVLQARFDEYSDNIDKFIDSVELNDIVKTIDAAIIGESTKVDPKVILKLSGRWNDQTIGHVHKLMNYLFDEEAKYVTIKKFLRGSISIQLLVFSNRSIQPLIVKSQAKIPLLHLLGIFQLIIDNQTIIDREEDTSFTFEESLLQSIASIDSDIEYQRLSLLLIELKIKLNYQNTKGQTALMLASEGGHIEIFYSLLQNGANPFVPLPANEGYIGLNFLACTALSQHIYKSIGGEKIIPQEDTSVEDMLEMAVKERG</sequence>
<dbReference type="KEGG" id="aqu:109590384"/>
<protein>
    <recommendedName>
        <fullName evidence="4">Death domain-containing protein</fullName>
    </recommendedName>
</protein>
<keyword evidence="1" id="KW-0040">ANK repeat</keyword>
<dbReference type="SUPFAM" id="SSF48403">
    <property type="entry name" value="Ankyrin repeat"/>
    <property type="match status" value="1"/>
</dbReference>
<reference evidence="2" key="2">
    <citation type="submission" date="2024-06" db="UniProtKB">
        <authorList>
            <consortium name="EnsemblMetazoa"/>
        </authorList>
    </citation>
    <scope>IDENTIFICATION</scope>
</reference>
<evidence type="ECO:0000313" key="3">
    <source>
        <dbReference type="Proteomes" id="UP000007879"/>
    </source>
</evidence>
<dbReference type="PROSITE" id="PS50088">
    <property type="entry name" value="ANK_REPEAT"/>
    <property type="match status" value="1"/>
</dbReference>
<reference evidence="3" key="1">
    <citation type="journal article" date="2010" name="Nature">
        <title>The Amphimedon queenslandica genome and the evolution of animal complexity.</title>
        <authorList>
            <person name="Srivastava M."/>
            <person name="Simakov O."/>
            <person name="Chapman J."/>
            <person name="Fahey B."/>
            <person name="Gauthier M.E."/>
            <person name="Mitros T."/>
            <person name="Richards G.S."/>
            <person name="Conaco C."/>
            <person name="Dacre M."/>
            <person name="Hellsten U."/>
            <person name="Larroux C."/>
            <person name="Putnam N.H."/>
            <person name="Stanke M."/>
            <person name="Adamska M."/>
            <person name="Darling A."/>
            <person name="Degnan S.M."/>
            <person name="Oakley T.H."/>
            <person name="Plachetzki D.C."/>
            <person name="Zhai Y."/>
            <person name="Adamski M."/>
            <person name="Calcino A."/>
            <person name="Cummins S.F."/>
            <person name="Goodstein D.M."/>
            <person name="Harris C."/>
            <person name="Jackson D.J."/>
            <person name="Leys S.P."/>
            <person name="Shu S."/>
            <person name="Woodcroft B.J."/>
            <person name="Vervoort M."/>
            <person name="Kosik K.S."/>
            <person name="Manning G."/>
            <person name="Degnan B.M."/>
            <person name="Rokhsar D.S."/>
        </authorList>
    </citation>
    <scope>NUCLEOTIDE SEQUENCE [LARGE SCALE GENOMIC DNA]</scope>
</reference>
<proteinExistence type="predicted"/>
<dbReference type="AlphaFoldDB" id="A0AAN0JXE6"/>
<dbReference type="GeneID" id="109590384"/>
<dbReference type="PROSITE" id="PS50297">
    <property type="entry name" value="ANK_REP_REGION"/>
    <property type="match status" value="1"/>
</dbReference>
<dbReference type="RefSeq" id="XP_019861870.1">
    <property type="nucleotide sequence ID" value="XM_020006311.1"/>
</dbReference>
<organism evidence="2 3">
    <name type="scientific">Amphimedon queenslandica</name>
    <name type="common">Sponge</name>
    <dbReference type="NCBI Taxonomy" id="400682"/>
    <lineage>
        <taxon>Eukaryota</taxon>
        <taxon>Metazoa</taxon>
        <taxon>Porifera</taxon>
        <taxon>Demospongiae</taxon>
        <taxon>Heteroscleromorpha</taxon>
        <taxon>Haplosclerida</taxon>
        <taxon>Niphatidae</taxon>
        <taxon>Amphimedon</taxon>
    </lineage>
</organism>
<dbReference type="SMART" id="SM00248">
    <property type="entry name" value="ANK"/>
    <property type="match status" value="1"/>
</dbReference>
<evidence type="ECO:0000313" key="2">
    <source>
        <dbReference type="EnsemblMetazoa" id="XP_019861870.1"/>
    </source>
</evidence>
<dbReference type="InterPro" id="IPR002110">
    <property type="entry name" value="Ankyrin_rpt"/>
</dbReference>
<dbReference type="InterPro" id="IPR036770">
    <property type="entry name" value="Ankyrin_rpt-contain_sf"/>
</dbReference>
<dbReference type="Pfam" id="PF00023">
    <property type="entry name" value="Ank"/>
    <property type="match status" value="1"/>
</dbReference>
<evidence type="ECO:0008006" key="4">
    <source>
        <dbReference type="Google" id="ProtNLM"/>
    </source>
</evidence>
<accession>A0AAN0JXE6</accession>
<feature type="repeat" description="ANK" evidence="1">
    <location>
        <begin position="567"/>
        <end position="593"/>
    </location>
</feature>
<dbReference type="Proteomes" id="UP000007879">
    <property type="component" value="Unassembled WGS sequence"/>
</dbReference>
<keyword evidence="3" id="KW-1185">Reference proteome</keyword>
<dbReference type="Gene3D" id="1.25.40.20">
    <property type="entry name" value="Ankyrin repeat-containing domain"/>
    <property type="match status" value="1"/>
</dbReference>
<evidence type="ECO:0000256" key="1">
    <source>
        <dbReference type="PROSITE-ProRule" id="PRU00023"/>
    </source>
</evidence>
<dbReference type="EnsemblMetazoa" id="XM_020006311.1">
    <property type="protein sequence ID" value="XP_019861870.1"/>
    <property type="gene ID" value="LOC109590384"/>
</dbReference>